<dbReference type="AlphaFoldDB" id="A0A9N7RQL9"/>
<dbReference type="Proteomes" id="UP001153555">
    <property type="component" value="Unassembled WGS sequence"/>
</dbReference>
<reference evidence="2" key="1">
    <citation type="submission" date="2019-12" db="EMBL/GenBank/DDBJ databases">
        <authorList>
            <person name="Scholes J."/>
        </authorList>
    </citation>
    <scope>NUCLEOTIDE SEQUENCE</scope>
</reference>
<evidence type="ECO:0000313" key="3">
    <source>
        <dbReference type="Proteomes" id="UP001153555"/>
    </source>
</evidence>
<protein>
    <recommendedName>
        <fullName evidence="1">Endonuclease/exonuclease/phosphatase domain-containing protein</fullName>
    </recommendedName>
</protein>
<evidence type="ECO:0000259" key="1">
    <source>
        <dbReference type="Pfam" id="PF03372"/>
    </source>
</evidence>
<comment type="caution">
    <text evidence="2">The sequence shown here is derived from an EMBL/GenBank/DDBJ whole genome shotgun (WGS) entry which is preliminary data.</text>
</comment>
<dbReference type="EMBL" id="CACSLK010033698">
    <property type="protein sequence ID" value="CAA0840588.1"/>
    <property type="molecule type" value="Genomic_DNA"/>
</dbReference>
<dbReference type="InterPro" id="IPR036691">
    <property type="entry name" value="Endo/exonu/phosph_ase_sf"/>
</dbReference>
<feature type="non-terminal residue" evidence="2">
    <location>
        <position position="1"/>
    </location>
</feature>
<dbReference type="PANTHER" id="PTHR33116:SF86">
    <property type="entry name" value="REVERSE TRANSCRIPTASE DOMAIN-CONTAINING PROTEIN"/>
    <property type="match status" value="1"/>
</dbReference>
<dbReference type="GO" id="GO:0003824">
    <property type="term" value="F:catalytic activity"/>
    <property type="evidence" value="ECO:0007669"/>
    <property type="project" value="InterPro"/>
</dbReference>
<dbReference type="OrthoDB" id="1748181at2759"/>
<organism evidence="2 3">
    <name type="scientific">Striga hermonthica</name>
    <name type="common">Purple witchweed</name>
    <name type="synonym">Buchnera hermonthica</name>
    <dbReference type="NCBI Taxonomy" id="68872"/>
    <lineage>
        <taxon>Eukaryota</taxon>
        <taxon>Viridiplantae</taxon>
        <taxon>Streptophyta</taxon>
        <taxon>Embryophyta</taxon>
        <taxon>Tracheophyta</taxon>
        <taxon>Spermatophyta</taxon>
        <taxon>Magnoliopsida</taxon>
        <taxon>eudicotyledons</taxon>
        <taxon>Gunneridae</taxon>
        <taxon>Pentapetalae</taxon>
        <taxon>asterids</taxon>
        <taxon>lamiids</taxon>
        <taxon>Lamiales</taxon>
        <taxon>Orobanchaceae</taxon>
        <taxon>Buchnereae</taxon>
        <taxon>Striga</taxon>
    </lineage>
</organism>
<dbReference type="SUPFAM" id="SSF56219">
    <property type="entry name" value="DNase I-like"/>
    <property type="match status" value="1"/>
</dbReference>
<feature type="non-terminal residue" evidence="2">
    <location>
        <position position="498"/>
    </location>
</feature>
<evidence type="ECO:0000313" key="2">
    <source>
        <dbReference type="EMBL" id="CAA0840588.1"/>
    </source>
</evidence>
<dbReference type="InterPro" id="IPR005135">
    <property type="entry name" value="Endo/exonuclease/phosphatase"/>
</dbReference>
<dbReference type="Gene3D" id="3.60.10.10">
    <property type="entry name" value="Endonuclease/exonuclease/phosphatase"/>
    <property type="match status" value="1"/>
</dbReference>
<dbReference type="PANTHER" id="PTHR33116">
    <property type="entry name" value="REVERSE TRANSCRIPTASE ZINC-BINDING DOMAIN-CONTAINING PROTEIN-RELATED-RELATED"/>
    <property type="match status" value="1"/>
</dbReference>
<accession>A0A9N7RQL9</accession>
<name>A0A9N7RQL9_STRHE</name>
<sequence>TKKKNSFVKTVCKKLKLEDRWISVEPVGLKGGILLWWDRSITILDIICRDFCIEVCFLYPGYNIRFWGVFVYLSTDKNIRKTQWQSLIRHRLMWGDCWFLGGDFNDLLFHSEKKRGKMREDCSFISFRNFVRLMGMQDGYYQGYPFTWANNRQGEGFVEERLDRIFFSPGWLLTFPLSNIRHIQMISSDHYLLLLHTDPEIRKGKKRFTYDARWETNEGYKDVVAAVWKDQKEDCGLVEIQKKLRDTRLALLKWNTQSQTNSAKQIEICKAKLQEMALLGKDKDWKEWECVKAQLHTAYLDEEIYWQNKSRILWLKAGDKNTRYFHASVTQRRRANNFDLLTRRDGSKCKNEEENLEEILEFYREIFQSQRPNINCCSLDGIKQVNIDKSTIMFSKNTSGEAKAQISQNFQGIQIVKSSKYLGLPLGLGRSKKSTFKYVFDCVLARISSWKNCFLSDAGWLTLINAVLSAMPLYVMSCFKLPSSVCRDIRKSIADFWW</sequence>
<proteinExistence type="predicted"/>
<dbReference type="Pfam" id="PF03372">
    <property type="entry name" value="Exo_endo_phos"/>
    <property type="match status" value="1"/>
</dbReference>
<gene>
    <name evidence="2" type="ORF">SHERM_06667</name>
</gene>
<keyword evidence="3" id="KW-1185">Reference proteome</keyword>
<feature type="domain" description="Endonuclease/exonuclease/phosphatase" evidence="1">
    <location>
        <begin position="31"/>
        <end position="190"/>
    </location>
</feature>